<keyword evidence="1" id="KW-0812">Transmembrane</keyword>
<dbReference type="EMBL" id="DAAUNA010000010">
    <property type="protein sequence ID" value="HAF1404948.1"/>
    <property type="molecule type" value="Genomic_DNA"/>
</dbReference>
<reference evidence="2" key="2">
    <citation type="submission" date="2020-02" db="EMBL/GenBank/DDBJ databases">
        <authorList>
            <consortium name="NCBI Pathogen Detection Project"/>
        </authorList>
    </citation>
    <scope>NUCLEOTIDE SEQUENCE</scope>
    <source>
        <strain evidence="2">MA.CK_93/00017804</strain>
    </source>
</reference>
<name>A0A742RAB5_SALER</name>
<keyword evidence="1" id="KW-1133">Transmembrane helix</keyword>
<feature type="transmembrane region" description="Helical" evidence="1">
    <location>
        <begin position="32"/>
        <end position="49"/>
    </location>
</feature>
<sequence length="117" mass="13111">MKYLPNILWDIALAALLAAGIGLNINGATTTVHVLFWLASIVGLLAFMLPETKKRLTESYTHCPLLWRIYDLISDIAFVMAAVWQGWGVLAAFLLLRISSKQAFYYKQEKHLAGLDT</sequence>
<evidence type="ECO:0000256" key="1">
    <source>
        <dbReference type="SAM" id="Phobius"/>
    </source>
</evidence>
<accession>A0A742RAB5</accession>
<evidence type="ECO:0000313" key="2">
    <source>
        <dbReference type="EMBL" id="HAF1404948.1"/>
    </source>
</evidence>
<feature type="transmembrane region" description="Helical" evidence="1">
    <location>
        <begin position="6"/>
        <end position="25"/>
    </location>
</feature>
<keyword evidence="1" id="KW-0472">Membrane</keyword>
<comment type="caution">
    <text evidence="2">The sequence shown here is derived from an EMBL/GenBank/DDBJ whole genome shotgun (WGS) entry which is preliminary data.</text>
</comment>
<protein>
    <submittedName>
        <fullName evidence="2">Uncharacterized protein</fullName>
    </submittedName>
</protein>
<gene>
    <name evidence="2" type="ORF">G8M00_003527</name>
</gene>
<proteinExistence type="predicted"/>
<organism evidence="2">
    <name type="scientific">Salmonella enterica</name>
    <name type="common">Salmonella choleraesuis</name>
    <dbReference type="NCBI Taxonomy" id="28901"/>
    <lineage>
        <taxon>Bacteria</taxon>
        <taxon>Pseudomonadati</taxon>
        <taxon>Pseudomonadota</taxon>
        <taxon>Gammaproteobacteria</taxon>
        <taxon>Enterobacterales</taxon>
        <taxon>Enterobacteriaceae</taxon>
        <taxon>Salmonella</taxon>
    </lineage>
</organism>
<feature type="transmembrane region" description="Helical" evidence="1">
    <location>
        <begin position="69"/>
        <end position="96"/>
    </location>
</feature>
<dbReference type="AlphaFoldDB" id="A0A742RAB5"/>
<reference evidence="2" key="1">
    <citation type="journal article" date="2018" name="Genome Biol.">
        <title>SKESA: strategic k-mer extension for scrupulous assemblies.</title>
        <authorList>
            <person name="Souvorov A."/>
            <person name="Agarwala R."/>
            <person name="Lipman D.J."/>
        </authorList>
    </citation>
    <scope>NUCLEOTIDE SEQUENCE</scope>
    <source>
        <strain evidence="2">MA.CK_93/00017804</strain>
    </source>
</reference>